<evidence type="ECO:0000313" key="2">
    <source>
        <dbReference type="EMBL" id="MBO0352355.1"/>
    </source>
</evidence>
<evidence type="ECO:0000256" key="1">
    <source>
        <dbReference type="SAM" id="Phobius"/>
    </source>
</evidence>
<dbReference type="RefSeq" id="WP_207090765.1">
    <property type="nucleotide sequence ID" value="NZ_JAFLQW010000676.1"/>
</dbReference>
<evidence type="ECO:0000313" key="3">
    <source>
        <dbReference type="Proteomes" id="UP000664844"/>
    </source>
</evidence>
<feature type="transmembrane region" description="Helical" evidence="1">
    <location>
        <begin position="78"/>
        <end position="97"/>
    </location>
</feature>
<dbReference type="Proteomes" id="UP000664844">
    <property type="component" value="Unassembled WGS sequence"/>
</dbReference>
<accession>A0ABS3FYY2</accession>
<name>A0ABS3FYY2_9CYAN</name>
<keyword evidence="3" id="KW-1185">Reference proteome</keyword>
<gene>
    <name evidence="2" type="ORF">J0895_25395</name>
</gene>
<sequence length="98" mass="11123">MRHRQFWWDTLINYIQQNPPLFIELVMLSAAIVLLGFWGVTLDWPYLVLSLSYAVGSSCSCLVRGAIAPDPTFRLPQLTAILLLVVSFFSFVDLLGYL</sequence>
<proteinExistence type="predicted"/>
<feature type="transmembrane region" description="Helical" evidence="1">
    <location>
        <begin position="46"/>
        <end position="66"/>
    </location>
</feature>
<feature type="transmembrane region" description="Helical" evidence="1">
    <location>
        <begin position="21"/>
        <end position="40"/>
    </location>
</feature>
<dbReference type="EMBL" id="JAFLQW010000676">
    <property type="protein sequence ID" value="MBO0352355.1"/>
    <property type="molecule type" value="Genomic_DNA"/>
</dbReference>
<keyword evidence="1" id="KW-0472">Membrane</keyword>
<keyword evidence="1" id="KW-1133">Transmembrane helix</keyword>
<reference evidence="2 3" key="1">
    <citation type="submission" date="2021-03" db="EMBL/GenBank/DDBJ databases">
        <title>Metabolic Capacity of the Antarctic Cyanobacterium Phormidium pseudopriestleyi that Sustains Oxygenic Photosynthesis in the Presence of Hydrogen Sulfide.</title>
        <authorList>
            <person name="Lumian J.E."/>
            <person name="Jungblut A.D."/>
            <person name="Dillon M.L."/>
            <person name="Hawes I."/>
            <person name="Doran P.T."/>
            <person name="Mackey T.J."/>
            <person name="Dick G.J."/>
            <person name="Grettenberger C.L."/>
            <person name="Sumner D.Y."/>
        </authorList>
    </citation>
    <scope>NUCLEOTIDE SEQUENCE [LARGE SCALE GENOMIC DNA]</scope>
    <source>
        <strain evidence="2 3">FRX01</strain>
    </source>
</reference>
<comment type="caution">
    <text evidence="2">The sequence shown here is derived from an EMBL/GenBank/DDBJ whole genome shotgun (WGS) entry which is preliminary data.</text>
</comment>
<organism evidence="2 3">
    <name type="scientific">Phormidium pseudopriestleyi FRX01</name>
    <dbReference type="NCBI Taxonomy" id="1759528"/>
    <lineage>
        <taxon>Bacteria</taxon>
        <taxon>Bacillati</taxon>
        <taxon>Cyanobacteriota</taxon>
        <taxon>Cyanophyceae</taxon>
        <taxon>Oscillatoriophycideae</taxon>
        <taxon>Oscillatoriales</taxon>
        <taxon>Oscillatoriaceae</taxon>
        <taxon>Phormidium</taxon>
    </lineage>
</organism>
<keyword evidence="1" id="KW-0812">Transmembrane</keyword>
<protein>
    <submittedName>
        <fullName evidence="2">Uncharacterized protein</fullName>
    </submittedName>
</protein>